<feature type="active site" evidence="1">
    <location>
        <position position="119"/>
    </location>
</feature>
<feature type="binding site" evidence="2">
    <location>
        <begin position="123"/>
        <end position="130"/>
    </location>
    <ligand>
        <name>ATP</name>
        <dbReference type="ChEBI" id="CHEBI:30616"/>
    </ligand>
</feature>
<dbReference type="RefSeq" id="WP_184087593.1">
    <property type="nucleotide sequence ID" value="NZ_JACIJF010000006.1"/>
</dbReference>
<dbReference type="InterPro" id="IPR003812">
    <property type="entry name" value="Fido"/>
</dbReference>
<comment type="caution">
    <text evidence="4">The sequence shown here is derived from an EMBL/GenBank/DDBJ whole genome shotgun (WGS) entry which is preliminary data.</text>
</comment>
<dbReference type="PANTHER" id="PTHR13504">
    <property type="entry name" value="FIDO DOMAIN-CONTAINING PROTEIN DDB_G0283145"/>
    <property type="match status" value="1"/>
</dbReference>
<reference evidence="4 5" key="1">
    <citation type="submission" date="2020-08" db="EMBL/GenBank/DDBJ databases">
        <title>Genomic Encyclopedia of Type Strains, Phase IV (KMG-IV): sequencing the most valuable type-strain genomes for metagenomic binning, comparative biology and taxonomic classification.</title>
        <authorList>
            <person name="Goeker M."/>
        </authorList>
    </citation>
    <scope>NUCLEOTIDE SEQUENCE [LARGE SCALE GENOMIC DNA]</scope>
    <source>
        <strain evidence="4 5">DSM 26736</strain>
    </source>
</reference>
<keyword evidence="2" id="KW-0067">ATP-binding</keyword>
<dbReference type="GO" id="GO:0005524">
    <property type="term" value="F:ATP binding"/>
    <property type="evidence" value="ECO:0007669"/>
    <property type="project" value="UniProtKB-KW"/>
</dbReference>
<evidence type="ECO:0000256" key="2">
    <source>
        <dbReference type="PIRSR" id="PIRSR640198-2"/>
    </source>
</evidence>
<name>A0A840YCH2_9SPHN</name>
<dbReference type="Gene3D" id="1.10.3290.10">
    <property type="entry name" value="Fido-like domain"/>
    <property type="match status" value="1"/>
</dbReference>
<dbReference type="InterPro" id="IPR040198">
    <property type="entry name" value="Fido_containing"/>
</dbReference>
<proteinExistence type="predicted"/>
<evidence type="ECO:0000256" key="1">
    <source>
        <dbReference type="PIRSR" id="PIRSR640198-1"/>
    </source>
</evidence>
<dbReference type="PANTHER" id="PTHR13504:SF38">
    <property type="entry name" value="FIDO DOMAIN-CONTAINING PROTEIN"/>
    <property type="match status" value="1"/>
</dbReference>
<dbReference type="PROSITE" id="PS51459">
    <property type="entry name" value="FIDO"/>
    <property type="match status" value="1"/>
</dbReference>
<dbReference type="InterPro" id="IPR036597">
    <property type="entry name" value="Fido-like_dom_sf"/>
</dbReference>
<accession>A0A840YCH2</accession>
<dbReference type="Proteomes" id="UP000527143">
    <property type="component" value="Unassembled WGS sequence"/>
</dbReference>
<organism evidence="4 5">
    <name type="scientific">Sphingomonas xinjiangensis</name>
    <dbReference type="NCBI Taxonomy" id="643568"/>
    <lineage>
        <taxon>Bacteria</taxon>
        <taxon>Pseudomonadati</taxon>
        <taxon>Pseudomonadota</taxon>
        <taxon>Alphaproteobacteria</taxon>
        <taxon>Sphingomonadales</taxon>
        <taxon>Sphingomonadaceae</taxon>
        <taxon>Sphingomonas</taxon>
    </lineage>
</organism>
<gene>
    <name evidence="4" type="ORF">FHT02_002318</name>
</gene>
<keyword evidence="2" id="KW-0547">Nucleotide-binding</keyword>
<sequence>MSFFVDEAHALFNFISTRNRARQFDFLEMSYVVSRHTAGLEIDSEFISTLNAYATRYISMQPGRHRRHYNVTVGAHNPSDWSLVPEEMEAFLDVLHTNWARWTPPEAAAYALWGVNHVHPFCDGNGRTARALCYYVLCQKIGQWLPGRLTVLEQIRTSHREHHCNILQRMHEARARPDMTTDITELATLIDSLVVTQISTYHMEQAAAIAAASGMSSAAQP</sequence>
<dbReference type="Pfam" id="PF02661">
    <property type="entry name" value="Fic"/>
    <property type="match status" value="1"/>
</dbReference>
<feature type="binding site" evidence="2">
    <location>
        <begin position="73"/>
        <end position="76"/>
    </location>
    <ligand>
        <name>ATP</name>
        <dbReference type="ChEBI" id="CHEBI:30616"/>
    </ligand>
</feature>
<evidence type="ECO:0000313" key="4">
    <source>
        <dbReference type="EMBL" id="MBB5711077.1"/>
    </source>
</evidence>
<feature type="domain" description="Fido" evidence="3">
    <location>
        <begin position="42"/>
        <end position="192"/>
    </location>
</feature>
<dbReference type="EMBL" id="JACIJF010000006">
    <property type="protein sequence ID" value="MBB5711077.1"/>
    <property type="molecule type" value="Genomic_DNA"/>
</dbReference>
<evidence type="ECO:0000313" key="5">
    <source>
        <dbReference type="Proteomes" id="UP000527143"/>
    </source>
</evidence>
<keyword evidence="5" id="KW-1185">Reference proteome</keyword>
<evidence type="ECO:0000259" key="3">
    <source>
        <dbReference type="PROSITE" id="PS51459"/>
    </source>
</evidence>
<dbReference type="AlphaFoldDB" id="A0A840YCH2"/>
<dbReference type="SUPFAM" id="SSF140931">
    <property type="entry name" value="Fic-like"/>
    <property type="match status" value="1"/>
</dbReference>
<protein>
    <submittedName>
        <fullName evidence="4">Fic family protein</fullName>
    </submittedName>
</protein>